<sequence length="116" mass="13826">MGACVSEYTLEFFSLLNAKGNKEFIQWCMKERLIASNYECPKCNERMGLYKQKSVVLDGFEWKCREKGVNNVCRSIRKNSWFSKSKLSMYDILRVTKICFGRCMKNYVVIFYFKYI</sequence>
<feature type="non-terminal residue" evidence="1">
    <location>
        <position position="116"/>
    </location>
</feature>
<dbReference type="Proteomes" id="UP000054359">
    <property type="component" value="Unassembled WGS sequence"/>
</dbReference>
<gene>
    <name evidence="1" type="ORF">X975_01308</name>
</gene>
<protein>
    <recommendedName>
        <fullName evidence="3">Transposase zinc-ribbon domain-containing protein</fullName>
    </recommendedName>
</protein>
<dbReference type="OrthoDB" id="6409943at2759"/>
<accession>A0A087TM46</accession>
<evidence type="ECO:0000313" key="1">
    <source>
        <dbReference type="EMBL" id="KFM66185.1"/>
    </source>
</evidence>
<reference evidence="1 2" key="1">
    <citation type="submission" date="2013-11" db="EMBL/GenBank/DDBJ databases">
        <title>Genome sequencing of Stegodyphus mimosarum.</title>
        <authorList>
            <person name="Bechsgaard J."/>
        </authorList>
    </citation>
    <scope>NUCLEOTIDE SEQUENCE [LARGE SCALE GENOMIC DNA]</scope>
</reference>
<evidence type="ECO:0000313" key="2">
    <source>
        <dbReference type="Proteomes" id="UP000054359"/>
    </source>
</evidence>
<organism evidence="1 2">
    <name type="scientific">Stegodyphus mimosarum</name>
    <name type="common">African social velvet spider</name>
    <dbReference type="NCBI Taxonomy" id="407821"/>
    <lineage>
        <taxon>Eukaryota</taxon>
        <taxon>Metazoa</taxon>
        <taxon>Ecdysozoa</taxon>
        <taxon>Arthropoda</taxon>
        <taxon>Chelicerata</taxon>
        <taxon>Arachnida</taxon>
        <taxon>Araneae</taxon>
        <taxon>Araneomorphae</taxon>
        <taxon>Entelegynae</taxon>
        <taxon>Eresoidea</taxon>
        <taxon>Eresidae</taxon>
        <taxon>Stegodyphus</taxon>
    </lineage>
</organism>
<dbReference type="AlphaFoldDB" id="A0A087TM46"/>
<name>A0A087TM46_STEMI</name>
<evidence type="ECO:0008006" key="3">
    <source>
        <dbReference type="Google" id="ProtNLM"/>
    </source>
</evidence>
<keyword evidence="2" id="KW-1185">Reference proteome</keyword>
<proteinExistence type="predicted"/>
<dbReference type="EMBL" id="KK115848">
    <property type="protein sequence ID" value="KFM66185.1"/>
    <property type="molecule type" value="Genomic_DNA"/>
</dbReference>